<reference evidence="1 2" key="1">
    <citation type="submission" date="2016-04" db="EMBL/GenBank/DDBJ databases">
        <title>The genome of Intoshia linei affirms orthonectids as highly simplified spiralians.</title>
        <authorList>
            <person name="Mikhailov K.V."/>
            <person name="Slusarev G.S."/>
            <person name="Nikitin M.A."/>
            <person name="Logacheva M.D."/>
            <person name="Penin A."/>
            <person name="Aleoshin V."/>
            <person name="Panchin Y.V."/>
        </authorList>
    </citation>
    <scope>NUCLEOTIDE SEQUENCE [LARGE SCALE GENOMIC DNA]</scope>
    <source>
        <strain evidence="1">Intl2013</strain>
        <tissue evidence="1">Whole animal</tissue>
    </source>
</reference>
<proteinExistence type="predicted"/>
<dbReference type="AlphaFoldDB" id="A0A177BA73"/>
<dbReference type="EMBL" id="LWCA01000083">
    <property type="protein sequence ID" value="OAF71070.1"/>
    <property type="molecule type" value="Genomic_DNA"/>
</dbReference>
<protein>
    <submittedName>
        <fullName evidence="1">Uncharacterized protein</fullName>
    </submittedName>
</protein>
<comment type="caution">
    <text evidence="1">The sequence shown here is derived from an EMBL/GenBank/DDBJ whole genome shotgun (WGS) entry which is preliminary data.</text>
</comment>
<evidence type="ECO:0000313" key="1">
    <source>
        <dbReference type="EMBL" id="OAF71070.1"/>
    </source>
</evidence>
<accession>A0A177BA73</accession>
<keyword evidence="2" id="KW-1185">Reference proteome</keyword>
<sequence>MMGCYDICDYCFNNNMKERCVEACYENHMESKNIEKCMIIYLIKLKNPNVEDRYIFVE</sequence>
<name>A0A177BA73_9BILA</name>
<gene>
    <name evidence="1" type="ORF">A3Q56_01169</name>
</gene>
<organism evidence="1 2">
    <name type="scientific">Intoshia linei</name>
    <dbReference type="NCBI Taxonomy" id="1819745"/>
    <lineage>
        <taxon>Eukaryota</taxon>
        <taxon>Metazoa</taxon>
        <taxon>Spiralia</taxon>
        <taxon>Lophotrochozoa</taxon>
        <taxon>Mesozoa</taxon>
        <taxon>Orthonectida</taxon>
        <taxon>Rhopaluridae</taxon>
        <taxon>Intoshia</taxon>
    </lineage>
</organism>
<dbReference type="Proteomes" id="UP000078046">
    <property type="component" value="Unassembled WGS sequence"/>
</dbReference>
<evidence type="ECO:0000313" key="2">
    <source>
        <dbReference type="Proteomes" id="UP000078046"/>
    </source>
</evidence>